<dbReference type="InterPro" id="IPR020066">
    <property type="entry name" value="Cortexin"/>
</dbReference>
<dbReference type="Proteomes" id="UP000694522">
    <property type="component" value="Unplaced"/>
</dbReference>
<keyword evidence="7" id="KW-1185">Reference proteome</keyword>
<sequence>VLWDWILPPTLDKATESPPAAPTMDVDQGFAMAFAALTFLFLAAMALRCARLVGDPYSAAPASTCEEEPLG</sequence>
<evidence type="ECO:0000256" key="2">
    <source>
        <dbReference type="ARBA" id="ARBA00022692"/>
    </source>
</evidence>
<name>A0A8B9F6P5_9PSIT</name>
<reference evidence="6" key="2">
    <citation type="submission" date="2025-09" db="UniProtKB">
        <authorList>
            <consortium name="Ensembl"/>
        </authorList>
    </citation>
    <scope>IDENTIFICATION</scope>
</reference>
<feature type="transmembrane region" description="Helical" evidence="5">
    <location>
        <begin position="29"/>
        <end position="47"/>
    </location>
</feature>
<dbReference type="Ensembl" id="ENSACOT00000004279.1">
    <property type="protein sequence ID" value="ENSACOP00000004119.1"/>
    <property type="gene ID" value="ENSACOG00000002925.1"/>
</dbReference>
<dbReference type="PANTHER" id="PTHR16736:SF6">
    <property type="entry name" value="CORTEXIN DOMAIN CONTAINING 2"/>
    <property type="match status" value="1"/>
</dbReference>
<comment type="subcellular location">
    <subcellularLocation>
        <location evidence="1">Membrane</location>
        <topology evidence="1">Single-pass membrane protein</topology>
    </subcellularLocation>
</comment>
<dbReference type="GO" id="GO:0016020">
    <property type="term" value="C:membrane"/>
    <property type="evidence" value="ECO:0007669"/>
    <property type="project" value="UniProtKB-SubCell"/>
</dbReference>
<keyword evidence="4 5" id="KW-0472">Membrane</keyword>
<dbReference type="AlphaFoldDB" id="A0A8B9F6P5"/>
<organism evidence="6 7">
    <name type="scientific">Amazona collaria</name>
    <name type="common">yellow-billed parrot</name>
    <dbReference type="NCBI Taxonomy" id="241587"/>
    <lineage>
        <taxon>Eukaryota</taxon>
        <taxon>Metazoa</taxon>
        <taxon>Chordata</taxon>
        <taxon>Craniata</taxon>
        <taxon>Vertebrata</taxon>
        <taxon>Euteleostomi</taxon>
        <taxon>Archelosauria</taxon>
        <taxon>Archosauria</taxon>
        <taxon>Dinosauria</taxon>
        <taxon>Saurischia</taxon>
        <taxon>Theropoda</taxon>
        <taxon>Coelurosauria</taxon>
        <taxon>Aves</taxon>
        <taxon>Neognathae</taxon>
        <taxon>Neoaves</taxon>
        <taxon>Telluraves</taxon>
        <taxon>Australaves</taxon>
        <taxon>Psittaciformes</taxon>
        <taxon>Psittacidae</taxon>
        <taxon>Amazona</taxon>
    </lineage>
</organism>
<dbReference type="Pfam" id="PF11057">
    <property type="entry name" value="Cortexin"/>
    <property type="match status" value="1"/>
</dbReference>
<evidence type="ECO:0000313" key="6">
    <source>
        <dbReference type="Ensembl" id="ENSACOP00000004119.1"/>
    </source>
</evidence>
<evidence type="ECO:0000256" key="5">
    <source>
        <dbReference type="SAM" id="Phobius"/>
    </source>
</evidence>
<accession>A0A8B9F6P5</accession>
<evidence type="ECO:0000256" key="1">
    <source>
        <dbReference type="ARBA" id="ARBA00004167"/>
    </source>
</evidence>
<dbReference type="PANTHER" id="PTHR16736">
    <property type="entry name" value="CORTEXIN-1-RELATED"/>
    <property type="match status" value="1"/>
</dbReference>
<keyword evidence="3 5" id="KW-1133">Transmembrane helix</keyword>
<reference evidence="6" key="1">
    <citation type="submission" date="2025-08" db="UniProtKB">
        <authorList>
            <consortium name="Ensembl"/>
        </authorList>
    </citation>
    <scope>IDENTIFICATION</scope>
</reference>
<evidence type="ECO:0000256" key="4">
    <source>
        <dbReference type="ARBA" id="ARBA00023136"/>
    </source>
</evidence>
<protein>
    <submittedName>
        <fullName evidence="6">Uncharacterized protein</fullName>
    </submittedName>
</protein>
<evidence type="ECO:0000256" key="3">
    <source>
        <dbReference type="ARBA" id="ARBA00022989"/>
    </source>
</evidence>
<proteinExistence type="predicted"/>
<keyword evidence="2 5" id="KW-0812">Transmembrane</keyword>
<evidence type="ECO:0000313" key="7">
    <source>
        <dbReference type="Proteomes" id="UP000694522"/>
    </source>
</evidence>